<dbReference type="PANTHER" id="PTHR34219">
    <property type="entry name" value="IRON-REGULATED INNER MEMBRANE PROTEIN-RELATED"/>
    <property type="match status" value="1"/>
</dbReference>
<feature type="transmembrane region" description="Helical" evidence="1">
    <location>
        <begin position="373"/>
        <end position="397"/>
    </location>
</feature>
<feature type="transmembrane region" description="Helical" evidence="1">
    <location>
        <begin position="457"/>
        <end position="478"/>
    </location>
</feature>
<evidence type="ECO:0000313" key="3">
    <source>
        <dbReference type="Proteomes" id="UP000198346"/>
    </source>
</evidence>
<feature type="transmembrane region" description="Helical" evidence="1">
    <location>
        <begin position="196"/>
        <end position="218"/>
    </location>
</feature>
<dbReference type="PANTHER" id="PTHR34219:SF3">
    <property type="entry name" value="BLL7967 PROTEIN"/>
    <property type="match status" value="1"/>
</dbReference>
<dbReference type="OrthoDB" id="9776609at2"/>
<name>A0A239PY93_9PROT</name>
<keyword evidence="1" id="KW-1133">Transmembrane helix</keyword>
<reference evidence="2 3" key="1">
    <citation type="submission" date="2017-07" db="EMBL/GenBank/DDBJ databases">
        <authorList>
            <person name="Sun Z.S."/>
            <person name="Albrecht U."/>
            <person name="Echele G."/>
            <person name="Lee C.C."/>
        </authorList>
    </citation>
    <scope>NUCLEOTIDE SEQUENCE [LARGE SCALE GENOMIC DNA]</scope>
    <source>
        <strain evidence="2 3">CGMCC 1.12710</strain>
    </source>
</reference>
<dbReference type="RefSeq" id="WP_089412734.1">
    <property type="nucleotide sequence ID" value="NZ_FZQA01000005.1"/>
</dbReference>
<organism evidence="2 3">
    <name type="scientific">Amphiplicatus metriothermophilus</name>
    <dbReference type="NCBI Taxonomy" id="1519374"/>
    <lineage>
        <taxon>Bacteria</taxon>
        <taxon>Pseudomonadati</taxon>
        <taxon>Pseudomonadota</taxon>
        <taxon>Alphaproteobacteria</taxon>
        <taxon>Parvularculales</taxon>
        <taxon>Parvularculaceae</taxon>
        <taxon>Amphiplicatus</taxon>
    </lineage>
</organism>
<dbReference type="AlphaFoldDB" id="A0A239PY93"/>
<dbReference type="Pfam" id="PF03929">
    <property type="entry name" value="PepSY_TM"/>
    <property type="match status" value="1"/>
</dbReference>
<keyword evidence="1" id="KW-0472">Membrane</keyword>
<dbReference type="InterPro" id="IPR005625">
    <property type="entry name" value="PepSY-ass_TM"/>
</dbReference>
<feature type="transmembrane region" description="Helical" evidence="1">
    <location>
        <begin position="403"/>
        <end position="421"/>
    </location>
</feature>
<feature type="transmembrane region" description="Helical" evidence="1">
    <location>
        <begin position="21"/>
        <end position="44"/>
    </location>
</feature>
<keyword evidence="3" id="KW-1185">Reference proteome</keyword>
<dbReference type="Proteomes" id="UP000198346">
    <property type="component" value="Unassembled WGS sequence"/>
</dbReference>
<sequence length="501" mass="52822">MTASIWPKSSSKLVAKAASGHSAIGLAVAALIYVLCVSGAIAVFNHELQRWEQPGAPEISAISPDAAERAAKTVLAAEAGRTSHFYIQLPTDDMPRVVLTTDTQAVFADAEGNIVGAEAHPWTQFVLDLHYYLHLPHTLGITIVGILGVMLLGLAMSGFIAHPRIFRDAFTFRFAGNARVTQTDLHNRLSVWTAPFHVPVALTGAWIGLASIVGYALATLDYGGDLEAAFAPVFGEEPAEDGAPAPLAGIANALAYMAANEPDVKPTYVIMHEPMTRGQHLQVLAEHDRRLIFGEYYNFDANGGFVGTVGMADGTLGQQIAASTYRVHFGSFGGAPVKIIYGVLGAALAFITASGMTIYFLKRREKARPAPRLEAMWAGVVWGTPAALALTMLASVVGLAGPSALPAGFWLALAGFIVAAALRPDRRRVAARLRALAAAALALALAIHAGLHQDAFFSPAAVWTSLVGGLIALAFVAPEIRARAAGRRARTGAATIRQPAE</sequence>
<proteinExistence type="predicted"/>
<feature type="transmembrane region" description="Helical" evidence="1">
    <location>
        <begin position="139"/>
        <end position="161"/>
    </location>
</feature>
<protein>
    <submittedName>
        <fullName evidence="2">Uncharacterized iron-regulated membrane protein</fullName>
    </submittedName>
</protein>
<feature type="transmembrane region" description="Helical" evidence="1">
    <location>
        <begin position="433"/>
        <end position="451"/>
    </location>
</feature>
<evidence type="ECO:0000313" key="2">
    <source>
        <dbReference type="EMBL" id="SNT74627.1"/>
    </source>
</evidence>
<gene>
    <name evidence="2" type="ORF">SAMN06297382_2279</name>
</gene>
<evidence type="ECO:0000256" key="1">
    <source>
        <dbReference type="SAM" id="Phobius"/>
    </source>
</evidence>
<accession>A0A239PY93</accession>
<feature type="transmembrane region" description="Helical" evidence="1">
    <location>
        <begin position="339"/>
        <end position="361"/>
    </location>
</feature>
<keyword evidence="1" id="KW-0812">Transmembrane</keyword>
<dbReference type="EMBL" id="FZQA01000005">
    <property type="protein sequence ID" value="SNT74627.1"/>
    <property type="molecule type" value="Genomic_DNA"/>
</dbReference>